<dbReference type="Gene3D" id="3.40.50.720">
    <property type="entry name" value="NAD(P)-binding Rossmann-like Domain"/>
    <property type="match status" value="1"/>
</dbReference>
<dbReference type="EMBL" id="FQ312005">
    <property type="protein sequence ID" value="CBW26027.1"/>
    <property type="molecule type" value="Genomic_DNA"/>
</dbReference>
<accession>E1WYH9</accession>
<evidence type="ECO:0000313" key="1">
    <source>
        <dbReference type="EMBL" id="CBW26027.1"/>
    </source>
</evidence>
<evidence type="ECO:0008006" key="3">
    <source>
        <dbReference type="Google" id="ProtNLM"/>
    </source>
</evidence>
<gene>
    <name evidence="1" type="ordered locus">BMS_1149</name>
</gene>
<proteinExistence type="predicted"/>
<dbReference type="STRING" id="862908.BMS_1149"/>
<dbReference type="RefSeq" id="WP_014243811.1">
    <property type="nucleotide sequence ID" value="NC_016620.1"/>
</dbReference>
<dbReference type="OrthoDB" id="9808276at2"/>
<dbReference type="eggNOG" id="COG0451">
    <property type="taxonomic scope" value="Bacteria"/>
</dbReference>
<dbReference type="SUPFAM" id="SSF51735">
    <property type="entry name" value="NAD(P)-binding Rossmann-fold domains"/>
    <property type="match status" value="1"/>
</dbReference>
<dbReference type="PATRIC" id="fig|862908.3.peg.1093"/>
<evidence type="ECO:0000313" key="2">
    <source>
        <dbReference type="Proteomes" id="UP000008963"/>
    </source>
</evidence>
<name>E1WYH9_HALMS</name>
<organism evidence="1 2">
    <name type="scientific">Halobacteriovorax marinus (strain ATCC BAA-682 / DSM 15412 / SJ)</name>
    <name type="common">Bacteriovorax marinus</name>
    <dbReference type="NCBI Taxonomy" id="862908"/>
    <lineage>
        <taxon>Bacteria</taxon>
        <taxon>Pseudomonadati</taxon>
        <taxon>Bdellovibrionota</taxon>
        <taxon>Bacteriovoracia</taxon>
        <taxon>Bacteriovoracales</taxon>
        <taxon>Halobacteriovoraceae</taxon>
        <taxon>Halobacteriovorax</taxon>
    </lineage>
</organism>
<protein>
    <recommendedName>
        <fullName evidence="3">NAD-dependent epimerase/dehydratase domain-containing protein</fullName>
    </recommendedName>
</protein>
<dbReference type="InterPro" id="IPR036291">
    <property type="entry name" value="NAD(P)-bd_dom_sf"/>
</dbReference>
<reference evidence="2" key="1">
    <citation type="journal article" date="2013" name="ISME J.">
        <title>A small predatory core genome in the divergent marine Bacteriovorax marinus SJ and the terrestrial Bdellovibrio bacteriovorus.</title>
        <authorList>
            <person name="Crossman L.C."/>
            <person name="Chen H."/>
            <person name="Cerdeno-Tarraga A.M."/>
            <person name="Brooks K."/>
            <person name="Quail M.A."/>
            <person name="Pineiro S.A."/>
            <person name="Hobley L."/>
            <person name="Sockett R.E."/>
            <person name="Bentley S.D."/>
            <person name="Parkhill J."/>
            <person name="Williams H.N."/>
            <person name="Stine O.C."/>
        </authorList>
    </citation>
    <scope>NUCLEOTIDE SEQUENCE [LARGE SCALE GENOMIC DNA]</scope>
    <source>
        <strain evidence="2">ATCC BAA-682 / DSM 15412 / SJ</strain>
    </source>
</reference>
<sequence length="250" mass="28138">MKKNLLVFGAGNLGERVGCLWKERYPEASVFAITHSKSKHSALMDKGLIPLLGSDELPKASHIIFSIPPKDDYLDLIKRALECWDRVGNFLFISSSSIFLENNSGIVNEESPIDHEHRLAGPENLVVNNSGIILRLSGLYDQVRGPHIYLKNKMKLNSSRDSFLNLIHTLDAAKLAVNVLVNGQRGFRYLGCDSNPITKDEFSKIVLGEESKNVVFANESSTGKRCDNSWTRDVLSWQPMWPSFKTWFQS</sequence>
<dbReference type="HOGENOM" id="CLU_066958_0_1_7"/>
<keyword evidence="2" id="KW-1185">Reference proteome</keyword>
<dbReference type="Proteomes" id="UP000008963">
    <property type="component" value="Chromosome"/>
</dbReference>
<dbReference type="AlphaFoldDB" id="E1WYH9"/>
<dbReference type="KEGG" id="bmx:BMS_1149"/>